<dbReference type="EMBL" id="JH712396">
    <property type="protein sequence ID" value="EFO21125.2"/>
    <property type="molecule type" value="Genomic_DNA"/>
</dbReference>
<dbReference type="CTD" id="9944781"/>
<dbReference type="AlphaFoldDB" id="A0A1S0TWE6"/>
<organism evidence="1">
    <name type="scientific">Loa loa</name>
    <name type="common">Eye worm</name>
    <name type="synonym">Filaria loa</name>
    <dbReference type="NCBI Taxonomy" id="7209"/>
    <lineage>
        <taxon>Eukaryota</taxon>
        <taxon>Metazoa</taxon>
        <taxon>Ecdysozoa</taxon>
        <taxon>Nematoda</taxon>
        <taxon>Chromadorea</taxon>
        <taxon>Rhabditida</taxon>
        <taxon>Spirurina</taxon>
        <taxon>Spiruromorpha</taxon>
        <taxon>Filarioidea</taxon>
        <taxon>Onchocercidae</taxon>
        <taxon>Loa</taxon>
    </lineage>
</organism>
<proteinExistence type="predicted"/>
<dbReference type="KEGG" id="loa:LOAG_07365"/>
<dbReference type="OrthoDB" id="5851897at2759"/>
<dbReference type="RefSeq" id="XP_020302360.1">
    <property type="nucleotide sequence ID" value="XM_020447405.1"/>
</dbReference>
<accession>A0A1S0TWE6</accession>
<dbReference type="InParanoid" id="A0A1S0TWE6"/>
<evidence type="ECO:0000313" key="1">
    <source>
        <dbReference type="EMBL" id="EFO21125.2"/>
    </source>
</evidence>
<gene>
    <name evidence="1" type="ORF">LOAG_07365</name>
</gene>
<name>A0A1S0TWE6_LOALO</name>
<evidence type="ECO:0008006" key="2">
    <source>
        <dbReference type="Google" id="ProtNLM"/>
    </source>
</evidence>
<dbReference type="OMA" id="CGMLVEQ"/>
<reference evidence="1" key="1">
    <citation type="submission" date="2012-04" db="EMBL/GenBank/DDBJ databases">
        <title>The Genome Sequence of Loa loa.</title>
        <authorList>
            <consortium name="The Broad Institute Genome Sequencing Platform"/>
            <consortium name="Broad Institute Genome Sequencing Center for Infectious Disease"/>
            <person name="Nutman T.B."/>
            <person name="Fink D.L."/>
            <person name="Russ C."/>
            <person name="Young S."/>
            <person name="Zeng Q."/>
            <person name="Gargeya S."/>
            <person name="Alvarado L."/>
            <person name="Berlin A."/>
            <person name="Chapman S.B."/>
            <person name="Chen Z."/>
            <person name="Freedman E."/>
            <person name="Gellesch M."/>
            <person name="Goldberg J."/>
            <person name="Griggs A."/>
            <person name="Gujja S."/>
            <person name="Heilman E.R."/>
            <person name="Heiman D."/>
            <person name="Howarth C."/>
            <person name="Mehta T."/>
            <person name="Neiman D."/>
            <person name="Pearson M."/>
            <person name="Roberts A."/>
            <person name="Saif S."/>
            <person name="Shea T."/>
            <person name="Shenoy N."/>
            <person name="Sisk P."/>
            <person name="Stolte C."/>
            <person name="Sykes S."/>
            <person name="White J."/>
            <person name="Yandava C."/>
            <person name="Haas B."/>
            <person name="Henn M.R."/>
            <person name="Nusbaum C."/>
            <person name="Birren B."/>
        </authorList>
    </citation>
    <scope>NUCLEOTIDE SEQUENCE [LARGE SCALE GENOMIC DNA]</scope>
</reference>
<sequence length="170" mass="19624">MAATNYFSTTAINFPEMVIEFNESEFNEEMEIETVEVLHYDTFLLYARSENLSDRAVAIRDLSKLSRMLNIEKEQRRIEVVFSLIENVFAKETDSKLCCMLVEQVPSLYVEFMAVEYLLKRVHEVFPALLASALDHTADDVRKSAIGAIDTLVEQHILPQEKKYINTMYG</sequence>
<protein>
    <recommendedName>
        <fullName evidence="2">HEAT repeat family protein</fullName>
    </recommendedName>
</protein>
<dbReference type="GeneID" id="9944781"/>